<gene>
    <name evidence="1" type="ORF">BU26DRAFT_556950</name>
</gene>
<organism evidence="1 2">
    <name type="scientific">Trematosphaeria pertusa</name>
    <dbReference type="NCBI Taxonomy" id="390896"/>
    <lineage>
        <taxon>Eukaryota</taxon>
        <taxon>Fungi</taxon>
        <taxon>Dikarya</taxon>
        <taxon>Ascomycota</taxon>
        <taxon>Pezizomycotina</taxon>
        <taxon>Dothideomycetes</taxon>
        <taxon>Pleosporomycetidae</taxon>
        <taxon>Pleosporales</taxon>
        <taxon>Massarineae</taxon>
        <taxon>Trematosphaeriaceae</taxon>
        <taxon>Trematosphaeria</taxon>
    </lineage>
</organism>
<proteinExistence type="predicted"/>
<dbReference type="OrthoDB" id="3729499at2759"/>
<name>A0A6A6HR25_9PLEO</name>
<evidence type="ECO:0000313" key="2">
    <source>
        <dbReference type="Proteomes" id="UP000800094"/>
    </source>
</evidence>
<dbReference type="AlphaFoldDB" id="A0A6A6HR25"/>
<accession>A0A6A6HR25</accession>
<sequence length="301" mass="33441">MDEYVRTVTSLGAYSPQDLPPENLEQVLDSLKRETLKMEVVKLLRPAKDFPVSRAASQRLSGLLKFVSTGAKQSNERVQALRRLNCFSLIICGLCLTQKSVEGMKRELFDAFIEQVTNMPQGSIHAIAKDSGIHKAVLLSDTDQEFLQNYIRLQNSINKPTLVRPRYSLSGNPSWCFSGIPHEGKAQVVFRGLLARAIGGQVTTFLPQEGNDDGLIRVVVSFDEFMLRTLFGWVSQESLSAERFSIGCAVKSRIAVEFGQDVFEAVESSNLWTQDTGEIETKCLNVDVYPGQFMILGLAIG</sequence>
<dbReference type="EMBL" id="ML987221">
    <property type="protein sequence ID" value="KAF2240282.1"/>
    <property type="molecule type" value="Genomic_DNA"/>
</dbReference>
<evidence type="ECO:0000313" key="1">
    <source>
        <dbReference type="EMBL" id="KAF2240282.1"/>
    </source>
</evidence>
<keyword evidence="2" id="KW-1185">Reference proteome</keyword>
<reference evidence="1" key="1">
    <citation type="journal article" date="2020" name="Stud. Mycol.">
        <title>101 Dothideomycetes genomes: a test case for predicting lifestyles and emergence of pathogens.</title>
        <authorList>
            <person name="Haridas S."/>
            <person name="Albert R."/>
            <person name="Binder M."/>
            <person name="Bloem J."/>
            <person name="Labutti K."/>
            <person name="Salamov A."/>
            <person name="Andreopoulos B."/>
            <person name="Baker S."/>
            <person name="Barry K."/>
            <person name="Bills G."/>
            <person name="Bluhm B."/>
            <person name="Cannon C."/>
            <person name="Castanera R."/>
            <person name="Culley D."/>
            <person name="Daum C."/>
            <person name="Ezra D."/>
            <person name="Gonzalez J."/>
            <person name="Henrissat B."/>
            <person name="Kuo A."/>
            <person name="Liang C."/>
            <person name="Lipzen A."/>
            <person name="Lutzoni F."/>
            <person name="Magnuson J."/>
            <person name="Mondo S."/>
            <person name="Nolan M."/>
            <person name="Ohm R."/>
            <person name="Pangilinan J."/>
            <person name="Park H.-J."/>
            <person name="Ramirez L."/>
            <person name="Alfaro M."/>
            <person name="Sun H."/>
            <person name="Tritt A."/>
            <person name="Yoshinaga Y."/>
            <person name="Zwiers L.-H."/>
            <person name="Turgeon B."/>
            <person name="Goodwin S."/>
            <person name="Spatafora J."/>
            <person name="Crous P."/>
            <person name="Grigoriev I."/>
        </authorList>
    </citation>
    <scope>NUCLEOTIDE SEQUENCE</scope>
    <source>
        <strain evidence="1">CBS 122368</strain>
    </source>
</reference>
<dbReference type="GeneID" id="54585740"/>
<dbReference type="Proteomes" id="UP000800094">
    <property type="component" value="Unassembled WGS sequence"/>
</dbReference>
<dbReference type="RefSeq" id="XP_033675286.1">
    <property type="nucleotide sequence ID" value="XM_033832410.1"/>
</dbReference>
<protein>
    <submittedName>
        <fullName evidence="1">Uncharacterized protein</fullName>
    </submittedName>
</protein>